<keyword evidence="5" id="KW-1185">Reference proteome</keyword>
<reference evidence="4" key="1">
    <citation type="submission" date="2019-06" db="EMBL/GenBank/DDBJ databases">
        <authorList>
            <consortium name="Wellcome Sanger Institute Data Sharing"/>
        </authorList>
    </citation>
    <scope>NUCLEOTIDE SEQUENCE [LARGE SCALE GENOMIC DNA]</scope>
</reference>
<name>A0A672GTH6_SALFA</name>
<dbReference type="GO" id="GO:0009897">
    <property type="term" value="C:external side of plasma membrane"/>
    <property type="evidence" value="ECO:0007669"/>
    <property type="project" value="TreeGrafter"/>
</dbReference>
<dbReference type="OMA" id="MVNISCC"/>
<evidence type="ECO:0000313" key="5">
    <source>
        <dbReference type="Proteomes" id="UP000472267"/>
    </source>
</evidence>
<feature type="chain" id="PRO_5025388933" description="Ig-like domain-containing protein" evidence="2">
    <location>
        <begin position="20"/>
        <end position="179"/>
    </location>
</feature>
<dbReference type="PROSITE" id="PS50835">
    <property type="entry name" value="IG_LIKE"/>
    <property type="match status" value="1"/>
</dbReference>
<dbReference type="GO" id="GO:0019815">
    <property type="term" value="C:B cell receptor complex"/>
    <property type="evidence" value="ECO:0007669"/>
    <property type="project" value="TreeGrafter"/>
</dbReference>
<dbReference type="InterPro" id="IPR036179">
    <property type="entry name" value="Ig-like_dom_sf"/>
</dbReference>
<dbReference type="PANTHER" id="PTHR14334:SF3">
    <property type="entry name" value="TRANSMEMBRANE AND IMMUNOGLOBULIN DOMAIN CONTAINING 2"/>
    <property type="match status" value="1"/>
</dbReference>
<evidence type="ECO:0000259" key="3">
    <source>
        <dbReference type="PROSITE" id="PS50835"/>
    </source>
</evidence>
<protein>
    <recommendedName>
        <fullName evidence="3">Ig-like domain-containing protein</fullName>
    </recommendedName>
</protein>
<accession>A0A672GTH6</accession>
<evidence type="ECO:0000256" key="2">
    <source>
        <dbReference type="SAM" id="SignalP"/>
    </source>
</evidence>
<organism evidence="4 5">
    <name type="scientific">Salarias fasciatus</name>
    <name type="common">Jewelled blenny</name>
    <name type="synonym">Blennius fasciatus</name>
    <dbReference type="NCBI Taxonomy" id="181472"/>
    <lineage>
        <taxon>Eukaryota</taxon>
        <taxon>Metazoa</taxon>
        <taxon>Chordata</taxon>
        <taxon>Craniata</taxon>
        <taxon>Vertebrata</taxon>
        <taxon>Euteleostomi</taxon>
        <taxon>Actinopterygii</taxon>
        <taxon>Neopterygii</taxon>
        <taxon>Teleostei</taxon>
        <taxon>Neoteleostei</taxon>
        <taxon>Acanthomorphata</taxon>
        <taxon>Ovalentaria</taxon>
        <taxon>Blenniimorphae</taxon>
        <taxon>Blenniiformes</taxon>
        <taxon>Blennioidei</taxon>
        <taxon>Blenniidae</taxon>
        <taxon>Salariinae</taxon>
        <taxon>Salarias</taxon>
    </lineage>
</organism>
<dbReference type="InterPro" id="IPR003599">
    <property type="entry name" value="Ig_sub"/>
</dbReference>
<evidence type="ECO:0000256" key="1">
    <source>
        <dbReference type="ARBA" id="ARBA00023319"/>
    </source>
</evidence>
<feature type="signal peptide" evidence="2">
    <location>
        <begin position="1"/>
        <end position="19"/>
    </location>
</feature>
<dbReference type="InterPro" id="IPR013783">
    <property type="entry name" value="Ig-like_fold"/>
</dbReference>
<dbReference type="AlphaFoldDB" id="A0A672GTH6"/>
<reference evidence="4" key="3">
    <citation type="submission" date="2025-09" db="UniProtKB">
        <authorList>
            <consortium name="Ensembl"/>
        </authorList>
    </citation>
    <scope>IDENTIFICATION</scope>
</reference>
<dbReference type="PANTHER" id="PTHR14334">
    <property type="entry name" value="B-CELL ANTIGEN RECEPTOR COMPLEX-ASSOCIATED PROTEIN"/>
    <property type="match status" value="1"/>
</dbReference>
<feature type="domain" description="Ig-like" evidence="3">
    <location>
        <begin position="18"/>
        <end position="109"/>
    </location>
</feature>
<dbReference type="Proteomes" id="UP000472267">
    <property type="component" value="Chromosome 3"/>
</dbReference>
<reference evidence="4" key="2">
    <citation type="submission" date="2025-08" db="UniProtKB">
        <authorList>
            <consortium name="Ensembl"/>
        </authorList>
    </citation>
    <scope>IDENTIFICATION</scope>
</reference>
<keyword evidence="2" id="KW-0732">Signal</keyword>
<keyword evidence="1" id="KW-0393">Immunoglobulin domain</keyword>
<dbReference type="Gene3D" id="2.60.40.10">
    <property type="entry name" value="Immunoglobulins"/>
    <property type="match status" value="1"/>
</dbReference>
<dbReference type="GO" id="GO:0030183">
    <property type="term" value="P:B cell differentiation"/>
    <property type="evidence" value="ECO:0007669"/>
    <property type="project" value="TreeGrafter"/>
</dbReference>
<dbReference type="InterPro" id="IPR007110">
    <property type="entry name" value="Ig-like_dom"/>
</dbReference>
<dbReference type="GO" id="GO:0050853">
    <property type="term" value="P:B cell receptor signaling pathway"/>
    <property type="evidence" value="ECO:0007669"/>
    <property type="project" value="TreeGrafter"/>
</dbReference>
<evidence type="ECO:0000313" key="4">
    <source>
        <dbReference type="Ensembl" id="ENSSFAP00005021572.1"/>
    </source>
</evidence>
<dbReference type="InParanoid" id="A0A672GTH6"/>
<dbReference type="Ensembl" id="ENSSFAT00005022490.1">
    <property type="protein sequence ID" value="ENSSFAP00005021572.1"/>
    <property type="gene ID" value="ENSSFAG00005011269.1"/>
</dbReference>
<dbReference type="SUPFAM" id="SSF48726">
    <property type="entry name" value="Immunoglobulin"/>
    <property type="match status" value="1"/>
</dbReference>
<proteinExistence type="predicted"/>
<sequence length="179" mass="19304">MKLVLSGLLLASLCDSSGTLRVTQSPDVSVQEGGMVNISCCWTGGFQQVRVSIKMKPTNMKNNTNSIILSKEIHEADLNNCSNLIIKSASIEDSGIYICKLTVEIPTLTEIEGNGTVVTVTPKEGEEKEDGREGKLEIFSNLCNIILIITSPWSPCSSGRPSVTCCSSPLSSALCQWIY</sequence>
<dbReference type="SMART" id="SM00409">
    <property type="entry name" value="IG"/>
    <property type="match status" value="1"/>
</dbReference>